<reference evidence="1 2" key="1">
    <citation type="submission" date="2018-06" db="EMBL/GenBank/DDBJ databases">
        <authorList>
            <consortium name="Pathogen Informatics"/>
            <person name="Doyle S."/>
        </authorList>
    </citation>
    <scope>NUCLEOTIDE SEQUENCE [LARGE SCALE GENOMIC DNA]</scope>
    <source>
        <strain evidence="1 2">NCTC13063</strain>
    </source>
</reference>
<accession>A0AAQ1UHF2</accession>
<comment type="caution">
    <text evidence="1">The sequence shown here is derived from an EMBL/GenBank/DDBJ whole genome shotgun (WGS) entry which is preliminary data.</text>
</comment>
<organism evidence="1 2">
    <name type="scientific">Segatella buccae</name>
    <dbReference type="NCBI Taxonomy" id="28126"/>
    <lineage>
        <taxon>Bacteria</taxon>
        <taxon>Pseudomonadati</taxon>
        <taxon>Bacteroidota</taxon>
        <taxon>Bacteroidia</taxon>
        <taxon>Bacteroidales</taxon>
        <taxon>Prevotellaceae</taxon>
        <taxon>Segatella</taxon>
    </lineage>
</organism>
<dbReference type="EMBL" id="UGTJ01000001">
    <property type="protein sequence ID" value="SUB79819.1"/>
    <property type="molecule type" value="Genomic_DNA"/>
</dbReference>
<dbReference type="AlphaFoldDB" id="A0AAQ1UHF2"/>
<gene>
    <name evidence="1" type="ORF">NCTC13063_01090</name>
</gene>
<dbReference type="RefSeq" id="WP_115153484.1">
    <property type="nucleotide sequence ID" value="NZ_DBFWLE010000017.1"/>
</dbReference>
<evidence type="ECO:0000313" key="1">
    <source>
        <dbReference type="EMBL" id="SUB79819.1"/>
    </source>
</evidence>
<sequence>MNEIDFKDVPTGWALCFMHQCVWRGDCLRYLAGESLPAGQTVAPSVLPQALTESGCRERCPLKTERLVWGFTHLFDAVSHKDYAPLRHEITDFLGSRYEYYRYHKGVRKLRECQQREIARLFCRYGYTQEPVFDHAETAAIFS</sequence>
<dbReference type="InterPro" id="IPR045724">
    <property type="entry name" value="DUF6078"/>
</dbReference>
<protein>
    <submittedName>
        <fullName evidence="1">Uncharacterized protein</fullName>
    </submittedName>
</protein>
<dbReference type="Proteomes" id="UP000255283">
    <property type="component" value="Unassembled WGS sequence"/>
</dbReference>
<proteinExistence type="predicted"/>
<evidence type="ECO:0000313" key="2">
    <source>
        <dbReference type="Proteomes" id="UP000255283"/>
    </source>
</evidence>
<name>A0AAQ1UHF2_9BACT</name>
<dbReference type="Pfam" id="PF19555">
    <property type="entry name" value="DUF6078"/>
    <property type="match status" value="1"/>
</dbReference>